<proteinExistence type="predicted"/>
<reference evidence="2 3" key="1">
    <citation type="submission" date="2007-10" db="EMBL/GenBank/DDBJ databases">
        <title>Draft genome sequence of Dorea formicigenerans(ATCC 27755).</title>
        <authorList>
            <person name="Sudarsanam P."/>
            <person name="Ley R."/>
            <person name="Guruge J."/>
            <person name="Turnbaugh P.J."/>
            <person name="Mahowald M."/>
            <person name="Liep D."/>
            <person name="Gordon J."/>
        </authorList>
    </citation>
    <scope>NUCLEOTIDE SEQUENCE [LARGE SCALE GENOMIC DNA]</scope>
    <source>
        <strain evidence="2 3">ATCC 27755</strain>
    </source>
</reference>
<dbReference type="InterPro" id="IPR038071">
    <property type="entry name" value="UROD/MetE-like_sf"/>
</dbReference>
<evidence type="ECO:0000313" key="3">
    <source>
        <dbReference type="Proteomes" id="UP000005359"/>
    </source>
</evidence>
<dbReference type="InterPro" id="IPR002629">
    <property type="entry name" value="Met_Synth_C/arc"/>
</dbReference>
<dbReference type="SUPFAM" id="SSF51726">
    <property type="entry name" value="UROD/MetE-like"/>
    <property type="match status" value="1"/>
</dbReference>
<dbReference type="eggNOG" id="COG0620">
    <property type="taxonomic scope" value="Bacteria"/>
</dbReference>
<name>B0G7H5_9FIRM</name>
<dbReference type="EC" id="2.1.1.14" evidence="2"/>
<keyword evidence="2" id="KW-0808">Transferase</keyword>
<dbReference type="PaxDb" id="411461-DORFOR_02230"/>
<evidence type="ECO:0000259" key="1">
    <source>
        <dbReference type="Pfam" id="PF01717"/>
    </source>
</evidence>
<dbReference type="PANTHER" id="PTHR43844">
    <property type="entry name" value="METHIONINE SYNTHASE"/>
    <property type="match status" value="1"/>
</dbReference>
<dbReference type="STRING" id="411461.DORFOR_02230"/>
<dbReference type="GO" id="GO:0009086">
    <property type="term" value="P:methionine biosynthetic process"/>
    <property type="evidence" value="ECO:0007669"/>
    <property type="project" value="InterPro"/>
</dbReference>
<reference evidence="2 3" key="2">
    <citation type="submission" date="2007-10" db="EMBL/GenBank/DDBJ databases">
        <authorList>
            <person name="Fulton L."/>
            <person name="Clifton S."/>
            <person name="Fulton B."/>
            <person name="Xu J."/>
            <person name="Minx P."/>
            <person name="Pepin K.H."/>
            <person name="Johnson M."/>
            <person name="Thiruvilangam P."/>
            <person name="Bhonagiri V."/>
            <person name="Nash W.E."/>
            <person name="Wang C."/>
            <person name="Mardis E.R."/>
            <person name="Wilson R.K."/>
        </authorList>
    </citation>
    <scope>NUCLEOTIDE SEQUENCE [LARGE SCALE GENOMIC DNA]</scope>
    <source>
        <strain evidence="2 3">ATCC 27755</strain>
    </source>
</reference>
<gene>
    <name evidence="2" type="ORF">DORFOR_02230</name>
</gene>
<dbReference type="Proteomes" id="UP000005359">
    <property type="component" value="Unassembled WGS sequence"/>
</dbReference>
<evidence type="ECO:0000313" key="2">
    <source>
        <dbReference type="EMBL" id="EDR45629.1"/>
    </source>
</evidence>
<dbReference type="GO" id="GO:0032259">
    <property type="term" value="P:methylation"/>
    <property type="evidence" value="ECO:0007669"/>
    <property type="project" value="UniProtKB-KW"/>
</dbReference>
<comment type="caution">
    <text evidence="2">The sequence shown here is derived from an EMBL/GenBank/DDBJ whole genome shotgun (WGS) entry which is preliminary data.</text>
</comment>
<dbReference type="NCBIfam" id="NF005085">
    <property type="entry name" value="PRK06520.1"/>
    <property type="match status" value="1"/>
</dbReference>
<sequence>MKRIAKNMGKGDFDMIQIKYDIVGSFLRPEAIKKARAEFKSGAITREDLKKVEDEEITKLVKKEVEHGLPFITDGEFRRRWWHLDWLKEFDGFDTIHFTKEINGTSNEIELGTVTGKIFYDKNKVHPEVEAWDYLHRLASQYEGVTAKKCISGPNMILIDHFLQLGNKETPYYGRDLKALIDDIAKAYQEAILDFYDHGCRYLQIDDTSWTYLIDEKFLQKVEALGYTQKEVLNWFWNVSTKALEKKPVDMVVATHFCKGNFKGNPLFSGFYDAVAPVIADIPYDAFFVEYDDARSGSFEPWKVLKDKDALFVAGLISTKNPVLEDHDEIKKRYEEAKAVVGEQIALSPQCGFASVEEGNCIDEETQWKKIDLLVSCKDFL</sequence>
<dbReference type="GO" id="GO:0003871">
    <property type="term" value="F:5-methyltetrahydropteroyltriglutamate-homocysteine S-methyltransferase activity"/>
    <property type="evidence" value="ECO:0007669"/>
    <property type="project" value="UniProtKB-EC"/>
</dbReference>
<dbReference type="PANTHER" id="PTHR43844:SF1">
    <property type="entry name" value="METHIONINE SYNTHASE"/>
    <property type="match status" value="1"/>
</dbReference>
<dbReference type="CDD" id="cd03311">
    <property type="entry name" value="CIMS_C_terminal_like"/>
    <property type="match status" value="1"/>
</dbReference>
<dbReference type="Pfam" id="PF01717">
    <property type="entry name" value="Meth_synt_2"/>
    <property type="match status" value="1"/>
</dbReference>
<feature type="domain" description="Cobalamin-independent methionine synthase MetE C-terminal/archaeal" evidence="1">
    <location>
        <begin position="23"/>
        <end position="357"/>
    </location>
</feature>
<organism evidence="2 3">
    <name type="scientific">Dorea formicigenerans ATCC 27755</name>
    <dbReference type="NCBI Taxonomy" id="411461"/>
    <lineage>
        <taxon>Bacteria</taxon>
        <taxon>Bacillati</taxon>
        <taxon>Bacillota</taxon>
        <taxon>Clostridia</taxon>
        <taxon>Lachnospirales</taxon>
        <taxon>Lachnospiraceae</taxon>
        <taxon>Dorea</taxon>
    </lineage>
</organism>
<dbReference type="EMBL" id="AAXA02000015">
    <property type="protein sequence ID" value="EDR45629.1"/>
    <property type="molecule type" value="Genomic_DNA"/>
</dbReference>
<dbReference type="GO" id="GO:0008270">
    <property type="term" value="F:zinc ion binding"/>
    <property type="evidence" value="ECO:0007669"/>
    <property type="project" value="InterPro"/>
</dbReference>
<dbReference type="AlphaFoldDB" id="B0G7H5"/>
<protein>
    <submittedName>
        <fullName evidence="2">Methionine synthase, vitamin-B12 independent</fullName>
        <ecNumber evidence="2">2.1.1.14</ecNumber>
    </submittedName>
</protein>
<accession>B0G7H5</accession>
<dbReference type="Gene3D" id="3.20.20.210">
    <property type="match status" value="1"/>
</dbReference>
<keyword evidence="2" id="KW-0489">Methyltransferase</keyword>